<comment type="caution">
    <text evidence="2">The sequence shown here is derived from an EMBL/GenBank/DDBJ whole genome shotgun (WGS) entry which is preliminary data.</text>
</comment>
<accession>A0AAV1I8H1</accession>
<proteinExistence type="predicted"/>
<evidence type="ECO:0000256" key="1">
    <source>
        <dbReference type="SAM" id="MobiDB-lite"/>
    </source>
</evidence>
<keyword evidence="3" id="KW-1185">Reference proteome</keyword>
<evidence type="ECO:0008006" key="4">
    <source>
        <dbReference type="Google" id="ProtNLM"/>
    </source>
</evidence>
<dbReference type="GO" id="GO:0003700">
    <property type="term" value="F:DNA-binding transcription factor activity"/>
    <property type="evidence" value="ECO:0007669"/>
    <property type="project" value="InterPro"/>
</dbReference>
<evidence type="ECO:0000313" key="3">
    <source>
        <dbReference type="Proteomes" id="UP001314263"/>
    </source>
</evidence>
<dbReference type="InterPro" id="IPR046347">
    <property type="entry name" value="bZIP_sf"/>
</dbReference>
<reference evidence="2 3" key="1">
    <citation type="submission" date="2023-10" db="EMBL/GenBank/DDBJ databases">
        <authorList>
            <person name="Maclean D."/>
            <person name="Macfadyen A."/>
        </authorList>
    </citation>
    <scope>NUCLEOTIDE SEQUENCE [LARGE SCALE GENOMIC DNA]</scope>
</reference>
<protein>
    <recommendedName>
        <fullName evidence="4">BZIP domain-containing protein</fullName>
    </recommendedName>
</protein>
<dbReference type="EMBL" id="CAUYUE010000008">
    <property type="protein sequence ID" value="CAK0783362.1"/>
    <property type="molecule type" value="Genomic_DNA"/>
</dbReference>
<sequence length="428" mass="47096">MDLHSFLDGITLPDHSLLANCNGSPGLFLEDSPNTSVDSLCGSGSSAFPYEDQLPFGPGGEGELLPALPFMEFSQETRTRGRSAVPGRCRAGPESPAPKSTGKSAKARTAAAMERNRRGARKFRERQKQKFSDLTNRVEMLETELIAMKLCKLKMEADKTEAELQVKEMEKTLTSLQNGHSSQEESEPTERRAEVVDDGPEASVISVPDGPTLAAHEISTLSFTQAFAIYKNYVFALRACLKEMEATGADHHAQLEKLEYLTRDLGILARCMQRTSNVPLWRLYAKQECCPGPSSDLEYEREIMGKLDVSDEQKIALDKSLRKYRSELHALAAERMSLNAVLAKAAVPGKSDSVQKAHGVMWALKGSLAKEPLMTETFLGSCLAILKPIQIALLIVAYFPRTVWPNLFALCSTINPRNGGSATHRLHI</sequence>
<dbReference type="Proteomes" id="UP001314263">
    <property type="component" value="Unassembled WGS sequence"/>
</dbReference>
<name>A0AAV1I8H1_9CHLO</name>
<dbReference type="SUPFAM" id="SSF57959">
    <property type="entry name" value="Leucine zipper domain"/>
    <property type="match status" value="1"/>
</dbReference>
<feature type="region of interest" description="Disordered" evidence="1">
    <location>
        <begin position="174"/>
        <end position="201"/>
    </location>
</feature>
<gene>
    <name evidence="2" type="ORF">CVIRNUC_006561</name>
</gene>
<dbReference type="CDD" id="cd14686">
    <property type="entry name" value="bZIP"/>
    <property type="match status" value="1"/>
</dbReference>
<dbReference type="AlphaFoldDB" id="A0AAV1I8H1"/>
<evidence type="ECO:0000313" key="2">
    <source>
        <dbReference type="EMBL" id="CAK0783362.1"/>
    </source>
</evidence>
<organism evidence="2 3">
    <name type="scientific">Coccomyxa viridis</name>
    <dbReference type="NCBI Taxonomy" id="1274662"/>
    <lineage>
        <taxon>Eukaryota</taxon>
        <taxon>Viridiplantae</taxon>
        <taxon>Chlorophyta</taxon>
        <taxon>core chlorophytes</taxon>
        <taxon>Trebouxiophyceae</taxon>
        <taxon>Trebouxiophyceae incertae sedis</taxon>
        <taxon>Coccomyxaceae</taxon>
        <taxon>Coccomyxa</taxon>
    </lineage>
</organism>
<feature type="region of interest" description="Disordered" evidence="1">
    <location>
        <begin position="79"/>
        <end position="128"/>
    </location>
</feature>